<dbReference type="InterPro" id="IPR029063">
    <property type="entry name" value="SAM-dependent_MTases_sf"/>
</dbReference>
<protein>
    <submittedName>
        <fullName evidence="3">Class I SAM-dependent methyltransferase</fullName>
        <ecNumber evidence="3">2.1.1.-</ecNumber>
    </submittedName>
</protein>
<dbReference type="Pfam" id="PF08242">
    <property type="entry name" value="Methyltransf_12"/>
    <property type="match status" value="1"/>
</dbReference>
<dbReference type="CDD" id="cd02440">
    <property type="entry name" value="AdoMet_MTases"/>
    <property type="match status" value="1"/>
</dbReference>
<dbReference type="RefSeq" id="WP_368654291.1">
    <property type="nucleotide sequence ID" value="NZ_CP162599.1"/>
</dbReference>
<reference evidence="3" key="1">
    <citation type="submission" date="2024-07" db="EMBL/GenBank/DDBJ databases">
        <title>Halotolerant mesophilic bacterium Ornithinibacillus sp. 4-3, sp. nov., isolated from soil.</title>
        <authorList>
            <person name="Sidarenka A.V."/>
            <person name="Guliayeva D.E."/>
            <person name="Leanovich S.I."/>
            <person name="Hileuskaya K.S."/>
            <person name="Akhremchuk A.E."/>
            <person name="Sikolenko M.A."/>
            <person name="Valentovich L.N."/>
        </authorList>
    </citation>
    <scope>NUCLEOTIDE SEQUENCE</scope>
    <source>
        <strain evidence="3">4-3</strain>
    </source>
</reference>
<keyword evidence="3" id="KW-0489">Methyltransferase</keyword>
<dbReference type="EMBL" id="CP162599">
    <property type="protein sequence ID" value="XDK33613.1"/>
    <property type="molecule type" value="Genomic_DNA"/>
</dbReference>
<evidence type="ECO:0000259" key="2">
    <source>
        <dbReference type="Pfam" id="PF08242"/>
    </source>
</evidence>
<dbReference type="GO" id="GO:0008168">
    <property type="term" value="F:methyltransferase activity"/>
    <property type="evidence" value="ECO:0007669"/>
    <property type="project" value="UniProtKB-KW"/>
</dbReference>
<dbReference type="SUPFAM" id="SSF53335">
    <property type="entry name" value="S-adenosyl-L-methionine-dependent methyltransferases"/>
    <property type="match status" value="1"/>
</dbReference>
<dbReference type="AlphaFoldDB" id="A0AB39HV17"/>
<sequence>MEDNVFNQMAAKYDTEDRKELANVIANEINRILDGKNYYSLLDYGGGTGLVTFQIAKHFNEILLLDSSHEMIKVAQSKIDPKQDYNFEARQLNLMEDNDLGFKADVIILSLVLLHIPDIETLLQKLFNVLNKDGMLILIDFDKNESIYHPKVHNGFVQNEIMELLTKIGFHDIEMHTFYHGKNIFMNKDASLFSSISKK</sequence>
<dbReference type="EC" id="2.1.1.-" evidence="3"/>
<dbReference type="Gene3D" id="3.40.50.150">
    <property type="entry name" value="Vaccinia Virus protein VP39"/>
    <property type="match status" value="1"/>
</dbReference>
<proteinExistence type="predicted"/>
<evidence type="ECO:0000313" key="3">
    <source>
        <dbReference type="EMBL" id="XDK33613.1"/>
    </source>
</evidence>
<feature type="domain" description="Methyltransferase type 12" evidence="2">
    <location>
        <begin position="42"/>
        <end position="136"/>
    </location>
</feature>
<keyword evidence="1 3" id="KW-0808">Transferase</keyword>
<dbReference type="PANTHER" id="PTHR43861:SF3">
    <property type="entry name" value="PUTATIVE (AFU_ORTHOLOGUE AFUA_2G14390)-RELATED"/>
    <property type="match status" value="1"/>
</dbReference>
<dbReference type="GO" id="GO:0032259">
    <property type="term" value="P:methylation"/>
    <property type="evidence" value="ECO:0007669"/>
    <property type="project" value="UniProtKB-KW"/>
</dbReference>
<accession>A0AB39HV17</accession>
<organism evidence="3">
    <name type="scientific">Ornithinibacillus sp. 4-3</name>
    <dbReference type="NCBI Taxonomy" id="3231488"/>
    <lineage>
        <taxon>Bacteria</taxon>
        <taxon>Bacillati</taxon>
        <taxon>Bacillota</taxon>
        <taxon>Bacilli</taxon>
        <taxon>Bacillales</taxon>
        <taxon>Bacillaceae</taxon>
        <taxon>Ornithinibacillus</taxon>
    </lineage>
</organism>
<evidence type="ECO:0000256" key="1">
    <source>
        <dbReference type="ARBA" id="ARBA00022679"/>
    </source>
</evidence>
<dbReference type="InterPro" id="IPR013217">
    <property type="entry name" value="Methyltransf_12"/>
</dbReference>
<name>A0AB39HV17_9BACI</name>
<gene>
    <name evidence="3" type="ORF">AB4Y30_04460</name>
</gene>
<dbReference type="PANTHER" id="PTHR43861">
    <property type="entry name" value="TRANS-ACONITATE 2-METHYLTRANSFERASE-RELATED"/>
    <property type="match status" value="1"/>
</dbReference>